<dbReference type="Proteomes" id="UP001209168">
    <property type="component" value="Unassembled WGS sequence"/>
</dbReference>
<name>A0AAW5US49_9BACT</name>
<dbReference type="InterPro" id="IPR005625">
    <property type="entry name" value="PepSY-ass_TM"/>
</dbReference>
<dbReference type="PANTHER" id="PTHR34219:SF3">
    <property type="entry name" value="BLL7967 PROTEIN"/>
    <property type="match status" value="1"/>
</dbReference>
<sequence>MSIKRTCRKLHLWIGLATGIIVFIVSMTGALCLFKDEICTITRPWKRVTPQNESFLEVSQLVKIANKAEGNTNPSAITMGRKDESVWIDYFSEKDKSTIYLNPYNGNVLYQERKSENAFDFFQFLMDGHLRLWLPMEIGKPLVSYGVLLFFLTLLTGLAIWLPKRFNKKSLKSRLTFHHSLKPRRFIFDLHSVLGFYMLLPMITISLTGLIFGLDWFSQGIYKIVSGGNTMEAYTIPASDSTNVGKSPASINLLQDKILKEFPHAIQYYYSLPSDSLAPYRVSVVHEEGSYYKQDNLFFDQYSLKELKGSGPYAGRYQDGTFADKLIHASLDIHEGIILGFFGKLIMFMASLTAASLPITGYLLWRKIG</sequence>
<keyword evidence="1" id="KW-0812">Transmembrane</keyword>
<accession>A0AAW5US49</accession>
<evidence type="ECO:0000256" key="1">
    <source>
        <dbReference type="SAM" id="Phobius"/>
    </source>
</evidence>
<evidence type="ECO:0000313" key="3">
    <source>
        <dbReference type="Proteomes" id="UP001209168"/>
    </source>
</evidence>
<dbReference type="RefSeq" id="WP_264900356.1">
    <property type="nucleotide sequence ID" value="NZ_JAPDVH010000001.1"/>
</dbReference>
<reference evidence="2" key="1">
    <citation type="submission" date="2022-11" db="EMBL/GenBank/DDBJ databases">
        <title>Genomic repertoires linked with pathogenic potency of arthritogenic Prevotella copri isolated from the gut of rheumatoid arthritis patients.</title>
        <authorList>
            <person name="Nii T."/>
            <person name="Maeda Y."/>
            <person name="Motooka D."/>
            <person name="Naito M."/>
            <person name="Matsumoto Y."/>
            <person name="Ogawa T."/>
            <person name="Oguro-Igashira E."/>
            <person name="Kishikawa T."/>
            <person name="Yamashita M."/>
            <person name="Koizumi S."/>
            <person name="Kurakawa T."/>
            <person name="Okumura R."/>
            <person name="Kayama H."/>
            <person name="Murakami M."/>
            <person name="Sakaguchi T."/>
            <person name="Das B."/>
            <person name="Nakamura S."/>
            <person name="Okada Y."/>
            <person name="Kumanogoh A."/>
            <person name="Takeda K."/>
        </authorList>
    </citation>
    <scope>NUCLEOTIDE SEQUENCE</scope>
    <source>
        <strain evidence="2">H012_8</strain>
    </source>
</reference>
<comment type="caution">
    <text evidence="2">The sequence shown here is derived from an EMBL/GenBank/DDBJ whole genome shotgun (WGS) entry which is preliminary data.</text>
</comment>
<protein>
    <submittedName>
        <fullName evidence="2">PepSY domain-containing protein</fullName>
    </submittedName>
</protein>
<dbReference type="AlphaFoldDB" id="A0AAW5US49"/>
<feature type="transmembrane region" description="Helical" evidence="1">
    <location>
        <begin position="12"/>
        <end position="34"/>
    </location>
</feature>
<dbReference type="EMBL" id="JAPDVH010000001">
    <property type="protein sequence ID" value="MCW4155251.1"/>
    <property type="molecule type" value="Genomic_DNA"/>
</dbReference>
<proteinExistence type="predicted"/>
<feature type="transmembrane region" description="Helical" evidence="1">
    <location>
        <begin position="345"/>
        <end position="365"/>
    </location>
</feature>
<keyword evidence="1" id="KW-0472">Membrane</keyword>
<evidence type="ECO:0000313" key="2">
    <source>
        <dbReference type="EMBL" id="MCW4155251.1"/>
    </source>
</evidence>
<feature type="transmembrane region" description="Helical" evidence="1">
    <location>
        <begin position="194"/>
        <end position="214"/>
    </location>
</feature>
<dbReference type="Pfam" id="PF03929">
    <property type="entry name" value="PepSY_TM"/>
    <property type="match status" value="1"/>
</dbReference>
<feature type="transmembrane region" description="Helical" evidence="1">
    <location>
        <begin position="142"/>
        <end position="162"/>
    </location>
</feature>
<dbReference type="PANTHER" id="PTHR34219">
    <property type="entry name" value="IRON-REGULATED INNER MEMBRANE PROTEIN-RELATED"/>
    <property type="match status" value="1"/>
</dbReference>
<keyword evidence="1" id="KW-1133">Transmembrane helix</keyword>
<organism evidence="2 3">
    <name type="scientific">Segatella copri</name>
    <dbReference type="NCBI Taxonomy" id="165179"/>
    <lineage>
        <taxon>Bacteria</taxon>
        <taxon>Pseudomonadati</taxon>
        <taxon>Bacteroidota</taxon>
        <taxon>Bacteroidia</taxon>
        <taxon>Bacteroidales</taxon>
        <taxon>Prevotellaceae</taxon>
        <taxon>Segatella</taxon>
    </lineage>
</organism>
<gene>
    <name evidence="2" type="ORF">ONT23_06810</name>
</gene>